<feature type="transmembrane region" description="Helical" evidence="8">
    <location>
        <begin position="366"/>
        <end position="386"/>
    </location>
</feature>
<feature type="domain" description="ABC3 transporter permease C-terminal" evidence="9">
    <location>
        <begin position="774"/>
        <end position="874"/>
    </location>
</feature>
<evidence type="ECO:0000256" key="3">
    <source>
        <dbReference type="ARBA" id="ARBA00022475"/>
    </source>
</evidence>
<evidence type="ECO:0000313" key="11">
    <source>
        <dbReference type="Proteomes" id="UP000184501"/>
    </source>
</evidence>
<evidence type="ECO:0000256" key="4">
    <source>
        <dbReference type="ARBA" id="ARBA00022692"/>
    </source>
</evidence>
<feature type="transmembrane region" description="Helical" evidence="8">
    <location>
        <begin position="440"/>
        <end position="466"/>
    </location>
</feature>
<comment type="similarity">
    <text evidence="2">Belongs to the ABC-4 integral membrane protein family. LolC/E subfamily.</text>
</comment>
<reference evidence="10 11" key="1">
    <citation type="submission" date="2016-11" db="EMBL/GenBank/DDBJ databases">
        <authorList>
            <person name="Jaros S."/>
            <person name="Januszkiewicz K."/>
            <person name="Wedrychowicz H."/>
        </authorList>
    </citation>
    <scope>NUCLEOTIDE SEQUENCE [LARGE SCALE GENOMIC DNA]</scope>
    <source>
        <strain evidence="10 11">DSM 44523</strain>
    </source>
</reference>
<evidence type="ECO:0000256" key="8">
    <source>
        <dbReference type="SAM" id="Phobius"/>
    </source>
</evidence>
<keyword evidence="6 8" id="KW-0472">Membrane</keyword>
<feature type="region of interest" description="Disordered" evidence="7">
    <location>
        <begin position="201"/>
        <end position="220"/>
    </location>
</feature>
<feature type="transmembrane region" description="Helical" evidence="8">
    <location>
        <begin position="858"/>
        <end position="879"/>
    </location>
</feature>
<dbReference type="GO" id="GO:0044874">
    <property type="term" value="P:lipoprotein localization to outer membrane"/>
    <property type="evidence" value="ECO:0007669"/>
    <property type="project" value="TreeGrafter"/>
</dbReference>
<accession>A0A1M5IYN4</accession>
<keyword evidence="3" id="KW-1003">Cell membrane</keyword>
<feature type="transmembrane region" description="Helical" evidence="8">
    <location>
        <begin position="773"/>
        <end position="793"/>
    </location>
</feature>
<dbReference type="Proteomes" id="UP000184501">
    <property type="component" value="Unassembled WGS sequence"/>
</dbReference>
<sequence length="892" mass="92405">MSAGRVALRLASRSLTRNRRRALLMVAVLAVPLAVGFALSTLRSTSVFSQERLVSRLIGQSQTVLLNPELVSEQGVQQTLTIGPTRLAAVLGRSAAVFPEVTGPLAVSSQGRQALADGFGLDLGAPVHQGRFELHQGRAPRRDGEVAISRAVAERLGTGIGFEVGLGGGNSPAEVTGILVDVTDTTRQFAVTTPAEGARLMSERPADGGGGRRSGAAAGWDQRPAQINWHSPERVELPAGAKTDGWRLETRAEAFRLYRQQAEMGGEGSGPLILGVTVLVVVEIGLVLGAAYAIVVRSSRRELGLLAVAGAGPGLRRLVITCQGLFVGVVATFVAGVVGVLTAWPLVPVLAARSYQVWGPLRLDLLPLLALVGLGVMTPAVAAWVASRGVRGDLVAALRGVDQVEPQLRRRSVPAAVFAFLAGGTVSLLGGAALGALPMVLVGALALVVGVGMLLRVVLPVLARGGRRWRLLPRLGLRITGRSPGRAVALGMVVASLTLVGGLVLAAMGGLTEQAKNTHVPVSPPGSAFVFASRTPQPTTLRAMAEALGVDRVVRLGIASPPLPPRQQGMDRLSSWGHYQALGPVTECLAGRGPIPGSEPLDQERCRLATGFPTPNTPVAVIDGAQVDLVLGRAVSSEERQALAEGRALVLDDRLAPGGVLTVQAPDPASPTNGAPARTVSATLPAFVARSRSAYGHLPMVYVTQEGLDRLGAVVQPNDVFLFAPAPAREGGISPEQEDRARAVLSADIGAGFFRLDVERGPRAAEVYRASTVAIIALLTLVSATLAFVTVSLSTREIRPELSAMAAVGADRRFRSWLSGSHAGTVTALGVGVGVAVTVAATPAVLAALKVSWTPWPWVGLLVAAVVAVAAAVLAGNVAGARIGTVLRRAER</sequence>
<feature type="transmembrane region" description="Helical" evidence="8">
    <location>
        <begin position="272"/>
        <end position="295"/>
    </location>
</feature>
<feature type="transmembrane region" description="Helical" evidence="8">
    <location>
        <begin position="823"/>
        <end position="846"/>
    </location>
</feature>
<feature type="transmembrane region" description="Helical" evidence="8">
    <location>
        <begin position="325"/>
        <end position="346"/>
    </location>
</feature>
<evidence type="ECO:0000256" key="2">
    <source>
        <dbReference type="ARBA" id="ARBA00005236"/>
    </source>
</evidence>
<evidence type="ECO:0000256" key="1">
    <source>
        <dbReference type="ARBA" id="ARBA00004651"/>
    </source>
</evidence>
<dbReference type="AlphaFoldDB" id="A0A1M5IYN4"/>
<comment type="subcellular location">
    <subcellularLocation>
        <location evidence="1">Cell membrane</location>
        <topology evidence="1">Multi-pass membrane protein</topology>
    </subcellularLocation>
</comment>
<dbReference type="GO" id="GO:0098797">
    <property type="term" value="C:plasma membrane protein complex"/>
    <property type="evidence" value="ECO:0007669"/>
    <property type="project" value="TreeGrafter"/>
</dbReference>
<dbReference type="Pfam" id="PF02687">
    <property type="entry name" value="FtsX"/>
    <property type="match status" value="2"/>
</dbReference>
<organism evidence="10 11">
    <name type="scientific">Streptoalloteichus hindustanus</name>
    <dbReference type="NCBI Taxonomy" id="2017"/>
    <lineage>
        <taxon>Bacteria</taxon>
        <taxon>Bacillati</taxon>
        <taxon>Actinomycetota</taxon>
        <taxon>Actinomycetes</taxon>
        <taxon>Pseudonocardiales</taxon>
        <taxon>Pseudonocardiaceae</taxon>
        <taxon>Streptoalloteichus</taxon>
    </lineage>
</organism>
<dbReference type="RefSeq" id="WP_073486997.1">
    <property type="nucleotide sequence ID" value="NZ_FQVN01000008.1"/>
</dbReference>
<dbReference type="PANTHER" id="PTHR30489:SF0">
    <property type="entry name" value="LIPOPROTEIN-RELEASING SYSTEM TRANSMEMBRANE PROTEIN LOLE"/>
    <property type="match status" value="1"/>
</dbReference>
<dbReference type="InterPro" id="IPR003838">
    <property type="entry name" value="ABC3_permease_C"/>
</dbReference>
<evidence type="ECO:0000259" key="9">
    <source>
        <dbReference type="Pfam" id="PF02687"/>
    </source>
</evidence>
<keyword evidence="4 8" id="KW-0812">Transmembrane</keyword>
<feature type="transmembrane region" description="Helical" evidence="8">
    <location>
        <begin position="415"/>
        <end position="434"/>
    </location>
</feature>
<dbReference type="PANTHER" id="PTHR30489">
    <property type="entry name" value="LIPOPROTEIN-RELEASING SYSTEM TRANSMEMBRANE PROTEIN LOLE"/>
    <property type="match status" value="1"/>
</dbReference>
<dbReference type="OrthoDB" id="3673230at2"/>
<keyword evidence="10" id="KW-0449">Lipoprotein</keyword>
<dbReference type="STRING" id="2017.SAMN05444320_10860"/>
<gene>
    <name evidence="10" type="ORF">SAMN05444320_10860</name>
</gene>
<feature type="domain" description="ABC3 transporter permease C-terminal" evidence="9">
    <location>
        <begin position="277"/>
        <end position="391"/>
    </location>
</feature>
<feature type="transmembrane region" description="Helical" evidence="8">
    <location>
        <begin position="487"/>
        <end position="511"/>
    </location>
</feature>
<protein>
    <submittedName>
        <fullName evidence="10">ABC-type transport system, involved in lipoprotein release, permease component</fullName>
    </submittedName>
</protein>
<proteinExistence type="inferred from homology"/>
<keyword evidence="5 8" id="KW-1133">Transmembrane helix</keyword>
<evidence type="ECO:0000313" key="10">
    <source>
        <dbReference type="EMBL" id="SHG33416.1"/>
    </source>
</evidence>
<dbReference type="EMBL" id="FQVN01000008">
    <property type="protein sequence ID" value="SHG33416.1"/>
    <property type="molecule type" value="Genomic_DNA"/>
</dbReference>
<evidence type="ECO:0000256" key="5">
    <source>
        <dbReference type="ARBA" id="ARBA00022989"/>
    </source>
</evidence>
<keyword evidence="11" id="KW-1185">Reference proteome</keyword>
<evidence type="ECO:0000256" key="6">
    <source>
        <dbReference type="ARBA" id="ARBA00023136"/>
    </source>
</evidence>
<dbReference type="InterPro" id="IPR051447">
    <property type="entry name" value="Lipoprotein-release_system"/>
</dbReference>
<name>A0A1M5IYN4_STRHI</name>
<evidence type="ECO:0000256" key="7">
    <source>
        <dbReference type="SAM" id="MobiDB-lite"/>
    </source>
</evidence>